<proteinExistence type="predicted"/>
<feature type="region of interest" description="Disordered" evidence="1">
    <location>
        <begin position="15"/>
        <end position="35"/>
    </location>
</feature>
<evidence type="ECO:0000313" key="2">
    <source>
        <dbReference type="EMBL" id="DAD88783.1"/>
    </source>
</evidence>
<name>A0A8S5N365_9CAUD</name>
<dbReference type="EMBL" id="BK015047">
    <property type="protein sequence ID" value="DAD88783.1"/>
    <property type="molecule type" value="Genomic_DNA"/>
</dbReference>
<accession>A0A8S5N365</accession>
<sequence>MINTLSKRAVSLTRRSISSTVAGEPGGAIRRASRV</sequence>
<protein>
    <submittedName>
        <fullName evidence="2">Uncharacterized protein</fullName>
    </submittedName>
</protein>
<reference evidence="2" key="1">
    <citation type="journal article" date="2021" name="Proc. Natl. Acad. Sci. U.S.A.">
        <title>A Catalog of Tens of Thousands of Viruses from Human Metagenomes Reveals Hidden Associations with Chronic Diseases.</title>
        <authorList>
            <person name="Tisza M.J."/>
            <person name="Buck C.B."/>
        </authorList>
    </citation>
    <scope>NUCLEOTIDE SEQUENCE</scope>
    <source>
        <strain evidence="2">CtZSu31</strain>
    </source>
</reference>
<organism evidence="2">
    <name type="scientific">Myoviridae sp. ctZSu31</name>
    <dbReference type="NCBI Taxonomy" id="2826665"/>
    <lineage>
        <taxon>Viruses</taxon>
        <taxon>Duplodnaviria</taxon>
        <taxon>Heunggongvirae</taxon>
        <taxon>Uroviricota</taxon>
        <taxon>Caudoviricetes</taxon>
    </lineage>
</organism>
<evidence type="ECO:0000256" key="1">
    <source>
        <dbReference type="SAM" id="MobiDB-lite"/>
    </source>
</evidence>